<dbReference type="InterPro" id="IPR018876">
    <property type="entry name" value="Phage_P22_antirepressor_C"/>
</dbReference>
<dbReference type="Pfam" id="PF10548">
    <property type="entry name" value="P22_AR_C"/>
    <property type="match status" value="1"/>
</dbReference>
<evidence type="ECO:0000259" key="1">
    <source>
        <dbReference type="Pfam" id="PF10548"/>
    </source>
</evidence>
<organism evidence="2 3">
    <name type="scientific">Edwardsiella tarda</name>
    <dbReference type="NCBI Taxonomy" id="636"/>
    <lineage>
        <taxon>Bacteria</taxon>
        <taxon>Pseudomonadati</taxon>
        <taxon>Pseudomonadota</taxon>
        <taxon>Gammaproteobacteria</taxon>
        <taxon>Enterobacterales</taxon>
        <taxon>Hafniaceae</taxon>
        <taxon>Edwardsiella</taxon>
    </lineage>
</organism>
<name>A0A2A7U1C8_EDWTA</name>
<dbReference type="EMBL" id="PDDV01000013">
    <property type="protein sequence ID" value="PEH72091.1"/>
    <property type="molecule type" value="Genomic_DNA"/>
</dbReference>
<comment type="caution">
    <text evidence="2">The sequence shown here is derived from an EMBL/GenBank/DDBJ whole genome shotgun (WGS) entry which is preliminary data.</text>
</comment>
<evidence type="ECO:0000313" key="3">
    <source>
        <dbReference type="Proteomes" id="UP000219788"/>
    </source>
</evidence>
<reference evidence="3" key="1">
    <citation type="submission" date="2017-09" db="EMBL/GenBank/DDBJ databases">
        <title>FDA dAtabase for Regulatory Grade micrObial Sequences (FDA-ARGOS): Supporting development and validation of Infectious Disease Dx tests.</title>
        <authorList>
            <person name="Goldberg B."/>
            <person name="Campos J."/>
            <person name="Tallon L."/>
            <person name="Sadzewicz L."/>
            <person name="Ott S."/>
            <person name="Zhao X."/>
            <person name="Nagaraj S."/>
            <person name="Vavikolanu K."/>
            <person name="Aluvathingal J."/>
            <person name="Nadendla S."/>
            <person name="Geyer C."/>
            <person name="Sichtig H."/>
        </authorList>
    </citation>
    <scope>NUCLEOTIDE SEQUENCE [LARGE SCALE GENOMIC DNA]</scope>
    <source>
        <strain evidence="3">FDAARGOS_370</strain>
    </source>
</reference>
<proteinExistence type="predicted"/>
<feature type="domain" description="Bacteriophage P22 antirepressor protein C-terminal" evidence="1">
    <location>
        <begin position="13"/>
        <end position="59"/>
    </location>
</feature>
<accession>A0A2A7U1C8</accession>
<dbReference type="OrthoDB" id="5574448at2"/>
<sequence length="85" mass="10312">MGKASSPTFPVSKTLTDKDLYDLCWLWRVVEFMRERAERVYPAMRMLNYDHAMSFYSMAISILYKQPFYFLLKPKSYQVFYWISL</sequence>
<evidence type="ECO:0000313" key="2">
    <source>
        <dbReference type="EMBL" id="PEH72091.1"/>
    </source>
</evidence>
<protein>
    <recommendedName>
        <fullName evidence="1">Bacteriophage P22 antirepressor protein C-terminal domain-containing protein</fullName>
    </recommendedName>
</protein>
<dbReference type="Proteomes" id="UP000219788">
    <property type="component" value="Unassembled WGS sequence"/>
</dbReference>
<dbReference type="AlphaFoldDB" id="A0A2A7U1C8"/>
<gene>
    <name evidence="2" type="ORF">CRM76_09260</name>
</gene>